<gene>
    <name evidence="11" type="ORF">HXN26_00210</name>
</gene>
<name>A0A930HKL3_9BACT</name>
<evidence type="ECO:0000256" key="8">
    <source>
        <dbReference type="SAM" id="SignalP"/>
    </source>
</evidence>
<keyword evidence="4" id="KW-0378">Hydrolase</keyword>
<comment type="similarity">
    <text evidence="1">Belongs to the peptidase C10 family.</text>
</comment>
<feature type="signal peptide" evidence="8">
    <location>
        <begin position="1"/>
        <end position="20"/>
    </location>
</feature>
<protein>
    <submittedName>
        <fullName evidence="11">C10 family peptidase</fullName>
    </submittedName>
</protein>
<feature type="chain" id="PRO_5038061152" evidence="8">
    <location>
        <begin position="21"/>
        <end position="909"/>
    </location>
</feature>
<feature type="compositionally biased region" description="Pro residues" evidence="7">
    <location>
        <begin position="417"/>
        <end position="433"/>
    </location>
</feature>
<dbReference type="InterPro" id="IPR044934">
    <property type="entry name" value="Streptopain_sf"/>
</dbReference>
<dbReference type="RefSeq" id="WP_273158033.1">
    <property type="nucleotide sequence ID" value="NZ_JABZSJ010000001.1"/>
</dbReference>
<proteinExistence type="inferred from homology"/>
<feature type="active site" description="Nucleophile" evidence="6">
    <location>
        <position position="196"/>
    </location>
</feature>
<evidence type="ECO:0000313" key="12">
    <source>
        <dbReference type="Proteomes" id="UP000771736"/>
    </source>
</evidence>
<dbReference type="InterPro" id="IPR000200">
    <property type="entry name" value="Peptidase_C10"/>
</dbReference>
<dbReference type="AlphaFoldDB" id="A0A930HKL3"/>
<dbReference type="Pfam" id="PF01640">
    <property type="entry name" value="Peptidase_C10"/>
    <property type="match status" value="1"/>
</dbReference>
<evidence type="ECO:0000256" key="2">
    <source>
        <dbReference type="ARBA" id="ARBA00022670"/>
    </source>
</evidence>
<feature type="domain" description="Spi protease inhibitor" evidence="9">
    <location>
        <begin position="20"/>
        <end position="103"/>
    </location>
</feature>
<evidence type="ECO:0000259" key="9">
    <source>
        <dbReference type="Pfam" id="PF13734"/>
    </source>
</evidence>
<dbReference type="Proteomes" id="UP000771736">
    <property type="component" value="Unassembled WGS sequence"/>
</dbReference>
<evidence type="ECO:0000256" key="1">
    <source>
        <dbReference type="ARBA" id="ARBA00009693"/>
    </source>
</evidence>
<comment type="caution">
    <text evidence="11">The sequence shown here is derived from an EMBL/GenBank/DDBJ whole genome shotgun (WGS) entry which is preliminary data.</text>
</comment>
<organism evidence="11 12">
    <name type="scientific">Prevotella aurantiaca</name>
    <dbReference type="NCBI Taxonomy" id="596085"/>
    <lineage>
        <taxon>Bacteria</taxon>
        <taxon>Pseudomonadati</taxon>
        <taxon>Bacteroidota</taxon>
        <taxon>Bacteroidia</taxon>
        <taxon>Bacteroidales</taxon>
        <taxon>Prevotellaceae</taxon>
        <taxon>Prevotella</taxon>
    </lineage>
</organism>
<dbReference type="GO" id="GO:0008234">
    <property type="term" value="F:cysteine-type peptidase activity"/>
    <property type="evidence" value="ECO:0007669"/>
    <property type="project" value="UniProtKB-KW"/>
</dbReference>
<keyword evidence="2" id="KW-0645">Protease</keyword>
<dbReference type="PRINTS" id="PR00797">
    <property type="entry name" value="STREPTOPAIN"/>
</dbReference>
<dbReference type="EMBL" id="JABZSJ010000001">
    <property type="protein sequence ID" value="MBF1383270.1"/>
    <property type="molecule type" value="Genomic_DNA"/>
</dbReference>
<sequence length="909" mass="99334">MKKHFSFLTLLVGMSVTTVAAPIQPQKAKQLAENFFKGSKNGGAKLKMSYQAPDETKSGNSLYYVINRGDNQGFVVVSGDTRTRAILAYSDKGYLNEEAIHENPSIHGMFIEFAEQIEWAQQNIADKPSESYKLLAARGDFKEPRHLIEPLLVVEKSNRNVNRPTPISWGQDWPFNLYSPTISDNTGRRYKTVSGCVATGIATVVRWHAWPARPKGSTSYTWRRTNSRMAINYDQQPAYDWTNMPEGVDGRGNDRRTGQRVTEVQADNIGRLLRDIGYAVRMNFGPAQTGGSGTLLSYAPATLVNNFSYDGRLQCIMRSNFSDAAWWAGIQDELTNYGPIVYAGYSNGGGHCFVVDGLAENRYVHVDWGWNYSSNCWTSIDVLEPGGEHGIGGGIGAFNRGHQMLRYFRPDGDVNPNPNPNPEPKPEPKPQPTPDTKGVFSVVKTVSPAQFYQEVNQRMTISVKNISNVAYNSYFKLSAVKQGSSYATNLTTSPNKIYVGSGSTKELSFYADLRNLEKGNYDLRISYVSNGKWTEMEESAGRMTISSRSMGAKVVATSALPTVTTFVGEAVRIEVPVMNTGDADFSGNVEMRANGTVIAGGEVALSASERATLAFSTNTRNFQSLKPGTYTLTISYGNGQSVTYGNSANLGSLIIKSKENPVISTGDVRLNSAFFYQNGRYVGSKYSTISKNADLTVRAYLYSSNGFDGSVKLFITDSYGKTAGNSAALESVNNIKLDKYGSGYVEFTVKQSELTGSRYYVNIIYNDGKKDICKSWDGVAFYVSAYNSYYGTSANNYPSDKGIEVKVKDITYGDAYIAVGANDENLVVGETNGIETVAVQSASLYPTVASETITIATAEAGMANIFSAAGAKVAEISLKEGNNTIAVSQFTPGVYFVKVANKTLKFVKK</sequence>
<evidence type="ECO:0000256" key="7">
    <source>
        <dbReference type="SAM" id="MobiDB-lite"/>
    </source>
</evidence>
<feature type="region of interest" description="Disordered" evidence="7">
    <location>
        <begin position="409"/>
        <end position="437"/>
    </location>
</feature>
<dbReference type="Gene3D" id="3.90.70.50">
    <property type="entry name" value="Peptidase C10, streptopain"/>
    <property type="match status" value="2"/>
</dbReference>
<keyword evidence="5" id="KW-0788">Thiol protease</keyword>
<evidence type="ECO:0000256" key="5">
    <source>
        <dbReference type="ARBA" id="ARBA00022807"/>
    </source>
</evidence>
<feature type="active site" description="Proton acceptor" evidence="6">
    <location>
        <position position="351"/>
    </location>
</feature>
<dbReference type="InterPro" id="IPR013783">
    <property type="entry name" value="Ig-like_fold"/>
</dbReference>
<dbReference type="InterPro" id="IPR025896">
    <property type="entry name" value="Spi_Prtas-inh"/>
</dbReference>
<accession>A0A930HKL3</accession>
<evidence type="ECO:0000259" key="10">
    <source>
        <dbReference type="Pfam" id="PF18962"/>
    </source>
</evidence>
<reference evidence="11" key="1">
    <citation type="submission" date="2020-04" db="EMBL/GenBank/DDBJ databases">
        <title>Deep metagenomics examines the oral microbiome during advanced dental caries in children, revealing novel taxa and co-occurrences with host molecules.</title>
        <authorList>
            <person name="Baker J.L."/>
            <person name="Morton J.T."/>
            <person name="Dinis M."/>
            <person name="Alvarez R."/>
            <person name="Tran N.C."/>
            <person name="Knight R."/>
            <person name="Edlund A."/>
        </authorList>
    </citation>
    <scope>NUCLEOTIDE SEQUENCE</scope>
    <source>
        <strain evidence="11">JCVI_44_bin.5</strain>
    </source>
</reference>
<feature type="domain" description="Secretion system C-terminal sorting" evidence="10">
    <location>
        <begin position="844"/>
        <end position="909"/>
    </location>
</feature>
<evidence type="ECO:0000256" key="4">
    <source>
        <dbReference type="ARBA" id="ARBA00022801"/>
    </source>
</evidence>
<dbReference type="InterPro" id="IPR026444">
    <property type="entry name" value="Secre_tail"/>
</dbReference>
<keyword evidence="3 8" id="KW-0732">Signal</keyword>
<evidence type="ECO:0000256" key="6">
    <source>
        <dbReference type="PIRSR" id="PIRSR600200-1"/>
    </source>
</evidence>
<evidence type="ECO:0000313" key="11">
    <source>
        <dbReference type="EMBL" id="MBF1383270.1"/>
    </source>
</evidence>
<dbReference type="InterPro" id="IPR038765">
    <property type="entry name" value="Papain-like_cys_pep_sf"/>
</dbReference>
<dbReference type="SUPFAM" id="SSF54001">
    <property type="entry name" value="Cysteine proteinases"/>
    <property type="match status" value="1"/>
</dbReference>
<dbReference type="Pfam" id="PF13734">
    <property type="entry name" value="Inhibitor_I69"/>
    <property type="match status" value="1"/>
</dbReference>
<dbReference type="Pfam" id="PF18962">
    <property type="entry name" value="Por_Secre_tail"/>
    <property type="match status" value="1"/>
</dbReference>
<dbReference type="GO" id="GO:0006508">
    <property type="term" value="P:proteolysis"/>
    <property type="evidence" value="ECO:0007669"/>
    <property type="project" value="UniProtKB-KW"/>
</dbReference>
<evidence type="ECO:0000256" key="3">
    <source>
        <dbReference type="ARBA" id="ARBA00022729"/>
    </source>
</evidence>
<dbReference type="Gene3D" id="2.60.40.10">
    <property type="entry name" value="Immunoglobulins"/>
    <property type="match status" value="1"/>
</dbReference>
<dbReference type="NCBIfam" id="TIGR04183">
    <property type="entry name" value="Por_Secre_tail"/>
    <property type="match status" value="1"/>
</dbReference>